<reference evidence="1" key="1">
    <citation type="submission" date="2013-09" db="EMBL/GenBank/DDBJ databases">
        <title>Draft Genome Sequence of five Lactobacillus helveticus strains CIRM-BIA 101T, 103, 104, 951 and 953 isolated from milk product.</title>
        <authorList>
            <person name="Valence F."/>
            <person name="Chuat V."/>
            <person name="Ma L."/>
            <person name="Creno S."/>
            <person name="Falentin H."/>
            <person name="Lortal S."/>
            <person name="Bizet C."/>
            <person name="Clermont D."/>
            <person name="Loux V."/>
            <person name="Bouchier C."/>
            <person name="Cousin S."/>
        </authorList>
    </citation>
    <scope>NUCLEOTIDE SEQUENCE [LARGE SCALE GENOMIC DNA]</scope>
    <source>
        <strain evidence="1">CIRM-BIA 951</strain>
    </source>
</reference>
<gene>
    <name evidence="1" type="ORF">LHCIRMBIA951_02177</name>
</gene>
<organism evidence="1 2">
    <name type="scientific">Lactobacillus helveticus CIRM-BIA 951</name>
    <dbReference type="NCBI Taxonomy" id="1226334"/>
    <lineage>
        <taxon>Bacteria</taxon>
        <taxon>Bacillati</taxon>
        <taxon>Bacillota</taxon>
        <taxon>Bacilli</taxon>
        <taxon>Lactobacillales</taxon>
        <taxon>Lactobacillaceae</taxon>
        <taxon>Lactobacillus</taxon>
    </lineage>
</organism>
<proteinExistence type="predicted"/>
<accession>U6F2F7</accession>
<name>U6F2F7_LACHE</name>
<protein>
    <submittedName>
        <fullName evidence="1">Uncharacterized protein</fullName>
    </submittedName>
</protein>
<evidence type="ECO:0000313" key="1">
    <source>
        <dbReference type="EMBL" id="CDI57463.1"/>
    </source>
</evidence>
<keyword evidence="2" id="KW-1185">Reference proteome</keyword>
<dbReference type="EMBL" id="CBUK010000014">
    <property type="protein sequence ID" value="CDI57463.1"/>
    <property type="molecule type" value="Genomic_DNA"/>
</dbReference>
<dbReference type="AlphaFoldDB" id="U6F2F7"/>
<dbReference type="HOGENOM" id="CLU_3412632_0_0_9"/>
<dbReference type="Proteomes" id="UP000017248">
    <property type="component" value="Unassembled WGS sequence"/>
</dbReference>
<sequence>MNESWDRTSYHFLSPVVISWMLMIQSSS</sequence>
<comment type="caution">
    <text evidence="1">The sequence shown here is derived from an EMBL/GenBank/DDBJ whole genome shotgun (WGS) entry which is preliminary data.</text>
</comment>
<evidence type="ECO:0000313" key="2">
    <source>
        <dbReference type="Proteomes" id="UP000017248"/>
    </source>
</evidence>